<evidence type="ECO:0000313" key="4">
    <source>
        <dbReference type="EMBL" id="RNF84362.1"/>
    </source>
</evidence>
<dbReference type="PANTHER" id="PTHR30413">
    <property type="entry name" value="INNER MEMBRANE TRANSPORT PERMEASE"/>
    <property type="match status" value="1"/>
</dbReference>
<organism evidence="4 5">
    <name type="scientific">Montanilutibacter psychrotolerans</name>
    <dbReference type="NCBI Taxonomy" id="1327343"/>
    <lineage>
        <taxon>Bacteria</taxon>
        <taxon>Pseudomonadati</taxon>
        <taxon>Pseudomonadota</taxon>
        <taxon>Gammaproteobacteria</taxon>
        <taxon>Lysobacterales</taxon>
        <taxon>Lysobacteraceae</taxon>
        <taxon>Montanilutibacter</taxon>
    </lineage>
</organism>
<feature type="transmembrane region" description="Helical" evidence="3">
    <location>
        <begin position="70"/>
        <end position="89"/>
    </location>
</feature>
<dbReference type="EMBL" id="RIBS01000003">
    <property type="protein sequence ID" value="RNF84362.1"/>
    <property type="molecule type" value="Genomic_DNA"/>
</dbReference>
<dbReference type="PANTHER" id="PTHR30413:SF10">
    <property type="entry name" value="CAPSULE POLYSACCHARIDE EXPORT INNER-MEMBRANE PROTEIN CTRC"/>
    <property type="match status" value="1"/>
</dbReference>
<evidence type="ECO:0000256" key="2">
    <source>
        <dbReference type="ARBA" id="ARBA00022448"/>
    </source>
</evidence>
<proteinExistence type="inferred from homology"/>
<gene>
    <name evidence="4" type="ORF">EER27_08245</name>
</gene>
<feature type="transmembrane region" description="Helical" evidence="3">
    <location>
        <begin position="234"/>
        <end position="253"/>
    </location>
</feature>
<evidence type="ECO:0000256" key="3">
    <source>
        <dbReference type="SAM" id="Phobius"/>
    </source>
</evidence>
<accession>A0A3M8T0Z4</accession>
<feature type="transmembrane region" description="Helical" evidence="3">
    <location>
        <begin position="110"/>
        <end position="133"/>
    </location>
</feature>
<keyword evidence="5" id="KW-1185">Reference proteome</keyword>
<keyword evidence="2" id="KW-0813">Transport</keyword>
<keyword evidence="3" id="KW-1133">Transmembrane helix</keyword>
<dbReference type="GO" id="GO:0015920">
    <property type="term" value="P:lipopolysaccharide transport"/>
    <property type="evidence" value="ECO:0007669"/>
    <property type="project" value="TreeGrafter"/>
</dbReference>
<name>A0A3M8T0Z4_9GAMM</name>
<reference evidence="4 5" key="1">
    <citation type="submission" date="2018-11" db="EMBL/GenBank/DDBJ databases">
        <title>Lysobacter cryohumiis sp. nov., isolated from soil in the Tianshan Mountains, Xinjiang, China.</title>
        <authorList>
            <person name="Luo Y."/>
            <person name="Sheng H."/>
        </authorList>
    </citation>
    <scope>NUCLEOTIDE SEQUENCE [LARGE SCALE GENOMIC DNA]</scope>
    <source>
        <strain evidence="4 5">ZS60</strain>
    </source>
</reference>
<feature type="transmembrane region" description="Helical" evidence="3">
    <location>
        <begin position="145"/>
        <end position="168"/>
    </location>
</feature>
<dbReference type="Proteomes" id="UP000267049">
    <property type="component" value="Unassembled WGS sequence"/>
</dbReference>
<feature type="transmembrane region" description="Helical" evidence="3">
    <location>
        <begin position="39"/>
        <end position="58"/>
    </location>
</feature>
<keyword evidence="3" id="KW-0812">Transmembrane</keyword>
<evidence type="ECO:0000313" key="5">
    <source>
        <dbReference type="Proteomes" id="UP000267049"/>
    </source>
</evidence>
<comment type="similarity">
    <text evidence="1">Belongs to the ABC-2 integral membrane protein family.</text>
</comment>
<feature type="transmembrane region" description="Helical" evidence="3">
    <location>
        <begin position="175"/>
        <end position="196"/>
    </location>
</feature>
<evidence type="ECO:0000256" key="1">
    <source>
        <dbReference type="ARBA" id="ARBA00007783"/>
    </source>
</evidence>
<protein>
    <submittedName>
        <fullName evidence="4">Uncharacterized protein</fullName>
    </submittedName>
</protein>
<keyword evidence="3" id="KW-0472">Membrane</keyword>
<dbReference type="OrthoDB" id="9796017at2"/>
<dbReference type="AlphaFoldDB" id="A0A3M8T0Z4"/>
<comment type="caution">
    <text evidence="4">The sequence shown here is derived from an EMBL/GenBank/DDBJ whole genome shotgun (WGS) entry which is preliminary data.</text>
</comment>
<sequence length="264" mass="30147">MRQRSLWRDFADSVRRPEFWAYSSWLGIVTKYRRSRLGLLWLVMPAVLYVWGIGYFFARLQGVTPAEFMPHMGLGYLMFRLLSMVINEASSVLPSHQSFILDGHQRLTDFFLRVVAKALFYFIVASPVVAIALLRAPQLELAGGLFALVSVPLVLVNVMWIAVIIALVGARFPDIHELMGSVFIFGFILTPILWYASRAPMGTVHGTFMRLNPLYHLIEVVRAPLLGEPLEHFTLYYLAVFTVAGWMLAALAYKRYARYVPIWV</sequence>